<dbReference type="GO" id="GO:0006281">
    <property type="term" value="P:DNA repair"/>
    <property type="evidence" value="ECO:0007669"/>
    <property type="project" value="TreeGrafter"/>
</dbReference>
<evidence type="ECO:0000313" key="13">
    <source>
        <dbReference type="EMBL" id="OIR12876.1"/>
    </source>
</evidence>
<proteinExistence type="inferred from homology"/>
<dbReference type="InterPro" id="IPR004589">
    <property type="entry name" value="DNA_helicase_ATP-dep_RecQ"/>
</dbReference>
<keyword evidence="3" id="KW-0547">Nucleotide-binding</keyword>
<protein>
    <recommendedName>
        <fullName evidence="10">DNA 3'-5' helicase</fullName>
        <ecNumber evidence="10">5.6.2.4</ecNumber>
    </recommendedName>
</protein>
<dbReference type="PROSITE" id="PS51192">
    <property type="entry name" value="HELICASE_ATP_BIND_1"/>
    <property type="match status" value="1"/>
</dbReference>
<dbReference type="Pfam" id="PF00271">
    <property type="entry name" value="Helicase_C"/>
    <property type="match status" value="1"/>
</dbReference>
<keyword evidence="2" id="KW-0479">Metal-binding</keyword>
<keyword evidence="7" id="KW-0238">DNA-binding</keyword>
<dbReference type="InterPro" id="IPR014001">
    <property type="entry name" value="Helicase_ATP-bd"/>
</dbReference>
<dbReference type="EC" id="5.6.2.4" evidence="10"/>
<dbReference type="GO" id="GO:0030894">
    <property type="term" value="C:replisome"/>
    <property type="evidence" value="ECO:0007669"/>
    <property type="project" value="TreeGrafter"/>
</dbReference>
<evidence type="ECO:0000256" key="4">
    <source>
        <dbReference type="ARBA" id="ARBA00022801"/>
    </source>
</evidence>
<evidence type="ECO:0000259" key="11">
    <source>
        <dbReference type="PROSITE" id="PS51192"/>
    </source>
</evidence>
<dbReference type="PANTHER" id="PTHR13710">
    <property type="entry name" value="DNA HELICASE RECQ FAMILY MEMBER"/>
    <property type="match status" value="1"/>
</dbReference>
<comment type="similarity">
    <text evidence="1">Belongs to the helicase family. RecQ subfamily.</text>
</comment>
<evidence type="ECO:0000256" key="8">
    <source>
        <dbReference type="ARBA" id="ARBA00023235"/>
    </source>
</evidence>
<dbReference type="Pfam" id="PF16124">
    <property type="entry name" value="RecQ_Zn_bind"/>
    <property type="match status" value="1"/>
</dbReference>
<dbReference type="GO" id="GO:0043590">
    <property type="term" value="C:bacterial nucleoid"/>
    <property type="evidence" value="ECO:0007669"/>
    <property type="project" value="TreeGrafter"/>
</dbReference>
<feature type="domain" description="Helicase C-terminal" evidence="12">
    <location>
        <begin position="164"/>
        <end position="310"/>
    </location>
</feature>
<dbReference type="GO" id="GO:0005737">
    <property type="term" value="C:cytoplasm"/>
    <property type="evidence" value="ECO:0007669"/>
    <property type="project" value="TreeGrafter"/>
</dbReference>
<evidence type="ECO:0000256" key="9">
    <source>
        <dbReference type="ARBA" id="ARBA00034617"/>
    </source>
</evidence>
<dbReference type="EMBL" id="MLJW01000016">
    <property type="protein sequence ID" value="OIR12876.1"/>
    <property type="molecule type" value="Genomic_DNA"/>
</dbReference>
<keyword evidence="5 13" id="KW-0347">Helicase</keyword>
<gene>
    <name evidence="13" type="primary">recQ_1</name>
    <name evidence="13" type="ORF">GALL_59430</name>
</gene>
<dbReference type="InterPro" id="IPR027417">
    <property type="entry name" value="P-loop_NTPase"/>
</dbReference>
<dbReference type="PANTHER" id="PTHR13710:SF105">
    <property type="entry name" value="ATP-DEPENDENT DNA HELICASE Q1"/>
    <property type="match status" value="1"/>
</dbReference>
<evidence type="ECO:0000256" key="3">
    <source>
        <dbReference type="ARBA" id="ARBA00022741"/>
    </source>
</evidence>
<dbReference type="AlphaFoldDB" id="A0A1J5TGN8"/>
<accession>A0A1J5TGN8</accession>
<dbReference type="InterPro" id="IPR032284">
    <property type="entry name" value="RecQ_Zn-bd"/>
</dbReference>
<keyword evidence="6" id="KW-0067">ATP-binding</keyword>
<dbReference type="PROSITE" id="PS00690">
    <property type="entry name" value="DEAH_ATP_HELICASE"/>
    <property type="match status" value="1"/>
</dbReference>
<organism evidence="13">
    <name type="scientific">mine drainage metagenome</name>
    <dbReference type="NCBI Taxonomy" id="410659"/>
    <lineage>
        <taxon>unclassified sequences</taxon>
        <taxon>metagenomes</taxon>
        <taxon>ecological metagenomes</taxon>
    </lineage>
</organism>
<dbReference type="PROSITE" id="PS51194">
    <property type="entry name" value="HELICASE_CTER"/>
    <property type="match status" value="1"/>
</dbReference>
<dbReference type="SUPFAM" id="SSF52540">
    <property type="entry name" value="P-loop containing nucleoside triphosphate hydrolases"/>
    <property type="match status" value="1"/>
</dbReference>
<evidence type="ECO:0000256" key="10">
    <source>
        <dbReference type="ARBA" id="ARBA00034808"/>
    </source>
</evidence>
<dbReference type="GO" id="GO:0003677">
    <property type="term" value="F:DNA binding"/>
    <property type="evidence" value="ECO:0007669"/>
    <property type="project" value="UniProtKB-KW"/>
</dbReference>
<dbReference type="InterPro" id="IPR036388">
    <property type="entry name" value="WH-like_DNA-bd_sf"/>
</dbReference>
<dbReference type="NCBIfam" id="TIGR00614">
    <property type="entry name" value="recQ_fam"/>
    <property type="match status" value="1"/>
</dbReference>
<keyword evidence="4 13" id="KW-0378">Hydrolase</keyword>
<reference evidence="13" key="1">
    <citation type="submission" date="2016-10" db="EMBL/GenBank/DDBJ databases">
        <title>Sequence of Gallionella enrichment culture.</title>
        <authorList>
            <person name="Poehlein A."/>
            <person name="Muehling M."/>
            <person name="Daniel R."/>
        </authorList>
    </citation>
    <scope>NUCLEOTIDE SEQUENCE</scope>
</reference>
<evidence type="ECO:0000256" key="5">
    <source>
        <dbReference type="ARBA" id="ARBA00022806"/>
    </source>
</evidence>
<evidence type="ECO:0000256" key="6">
    <source>
        <dbReference type="ARBA" id="ARBA00022840"/>
    </source>
</evidence>
<feature type="domain" description="Helicase ATP-binding" evidence="11">
    <location>
        <begin position="1"/>
        <end position="140"/>
    </location>
</feature>
<dbReference type="SMART" id="SM00490">
    <property type="entry name" value="HELICc"/>
    <property type="match status" value="1"/>
</dbReference>
<dbReference type="CDD" id="cd17920">
    <property type="entry name" value="DEXHc_RecQ"/>
    <property type="match status" value="1"/>
</dbReference>
<dbReference type="Gene3D" id="3.40.50.300">
    <property type="entry name" value="P-loop containing nucleotide triphosphate hydrolases"/>
    <property type="match status" value="2"/>
</dbReference>
<evidence type="ECO:0000256" key="1">
    <source>
        <dbReference type="ARBA" id="ARBA00005446"/>
    </source>
</evidence>
<dbReference type="GO" id="GO:0006310">
    <property type="term" value="P:DNA recombination"/>
    <property type="evidence" value="ECO:0007669"/>
    <property type="project" value="InterPro"/>
</dbReference>
<comment type="caution">
    <text evidence="13">The sequence shown here is derived from an EMBL/GenBank/DDBJ whole genome shotgun (WGS) entry which is preliminary data.</text>
</comment>
<dbReference type="CDD" id="cd18794">
    <property type="entry name" value="SF2_C_RecQ"/>
    <property type="match status" value="1"/>
</dbReference>
<keyword evidence="8" id="KW-0413">Isomerase</keyword>
<dbReference type="GO" id="GO:0005524">
    <property type="term" value="F:ATP binding"/>
    <property type="evidence" value="ECO:0007669"/>
    <property type="project" value="UniProtKB-KW"/>
</dbReference>
<comment type="catalytic activity">
    <reaction evidence="9">
        <text>Couples ATP hydrolysis with the unwinding of duplex DNA by translocating in the 3'-5' direction.</text>
        <dbReference type="EC" id="5.6.2.4"/>
    </reaction>
</comment>
<dbReference type="InterPro" id="IPR001650">
    <property type="entry name" value="Helicase_C-like"/>
</dbReference>
<dbReference type="GO" id="GO:0043138">
    <property type="term" value="F:3'-5' DNA helicase activity"/>
    <property type="evidence" value="ECO:0007669"/>
    <property type="project" value="UniProtKB-EC"/>
</dbReference>
<evidence type="ECO:0000256" key="7">
    <source>
        <dbReference type="ARBA" id="ARBA00023125"/>
    </source>
</evidence>
<dbReference type="Pfam" id="PF00270">
    <property type="entry name" value="DEAD"/>
    <property type="match status" value="1"/>
</dbReference>
<dbReference type="InterPro" id="IPR011545">
    <property type="entry name" value="DEAD/DEAH_box_helicase_dom"/>
</dbReference>
<dbReference type="InterPro" id="IPR002464">
    <property type="entry name" value="DNA/RNA_helicase_DEAH_CS"/>
</dbReference>
<dbReference type="GO" id="GO:0046872">
    <property type="term" value="F:metal ion binding"/>
    <property type="evidence" value="ECO:0007669"/>
    <property type="project" value="UniProtKB-KW"/>
</dbReference>
<sequence length="581" mass="67565">MKDGLCLVISPLIALMKDQVENLQKRGIAAISLHSGLTFYEVNKILQNAVHGGYKFLYVSPERLETNLFKEFLHSLHISLIVVDEAHCVSQWGYDFRPPYLRIINLREELPNIPIIALTASATPFVQKDIVEKLKFKQPDIFIESFERNNLSYSVFKVDSKINKLIEILNNVKGSSIIYCRNRRQTKNVADLLQLQNISADFYHAGLPQDERNKKQNDWINNKTRIIVCTNAFGMGIDKPDVRTVIHFDVPDCLENYYQEAGRAGRDGKKAYAVLMYQTEDVNDLKGFADQRFPVMTEIRKVYQAVADHLQIPVGVGEGNYYDFDLNEFCKIFKLDSFLVMNVLKVLEQEGHLTFSENIFLPSQVKFTADKNMLNDAEKMYPKTEDVMKCLLRTYEGIYDNRVSINEKQIAKLCRLPYEKIYTDLELLHKYGIIEYLPQKETPQIHFILNRAPAKTLHINQDNYFQRKKQFEDRVEIMLNYLRLENTCRSKFIADYFTEAKNKNCGICDNCLKQKKVELTANDFRKIEQLIFANIPPQGINVKELLTELKEMKKGDFWKVLEFLQSEKKLKVSEAGKITKY</sequence>
<dbReference type="GO" id="GO:0009378">
    <property type="term" value="F:four-way junction helicase activity"/>
    <property type="evidence" value="ECO:0007669"/>
    <property type="project" value="TreeGrafter"/>
</dbReference>
<dbReference type="GO" id="GO:0016787">
    <property type="term" value="F:hydrolase activity"/>
    <property type="evidence" value="ECO:0007669"/>
    <property type="project" value="UniProtKB-KW"/>
</dbReference>
<evidence type="ECO:0000256" key="2">
    <source>
        <dbReference type="ARBA" id="ARBA00022723"/>
    </source>
</evidence>
<name>A0A1J5TGN8_9ZZZZ</name>
<evidence type="ECO:0000259" key="12">
    <source>
        <dbReference type="PROSITE" id="PS51194"/>
    </source>
</evidence>
<dbReference type="Gene3D" id="1.10.10.10">
    <property type="entry name" value="Winged helix-like DNA-binding domain superfamily/Winged helix DNA-binding domain"/>
    <property type="match status" value="1"/>
</dbReference>